<proteinExistence type="predicted"/>
<dbReference type="EMBL" id="JACEIK010003612">
    <property type="protein sequence ID" value="MCD9642382.1"/>
    <property type="molecule type" value="Genomic_DNA"/>
</dbReference>
<dbReference type="Proteomes" id="UP000823775">
    <property type="component" value="Unassembled WGS sequence"/>
</dbReference>
<gene>
    <name evidence="2" type="ORF">HAX54_029189</name>
</gene>
<keyword evidence="3" id="KW-1185">Reference proteome</keyword>
<feature type="compositionally biased region" description="Basic and acidic residues" evidence="1">
    <location>
        <begin position="79"/>
        <end position="88"/>
    </location>
</feature>
<comment type="caution">
    <text evidence="2">The sequence shown here is derived from an EMBL/GenBank/DDBJ whole genome shotgun (WGS) entry which is preliminary data.</text>
</comment>
<feature type="region of interest" description="Disordered" evidence="1">
    <location>
        <begin position="79"/>
        <end position="100"/>
    </location>
</feature>
<evidence type="ECO:0000256" key="1">
    <source>
        <dbReference type="SAM" id="MobiDB-lite"/>
    </source>
</evidence>
<sequence length="100" mass="11241">MEGKACVVEEESEKKIQLRSPSGGANSAEFKMSPGGKWSITKKFNGFLHLGSSEVSGDFSSTRDLFFYRLKDKTEENRFNSGEKDKLRQLSSPCSLLQKR</sequence>
<feature type="compositionally biased region" description="Polar residues" evidence="1">
    <location>
        <begin position="89"/>
        <end position="100"/>
    </location>
</feature>
<name>A0ABS8V7K2_DATST</name>
<accession>A0ABS8V7K2</accession>
<evidence type="ECO:0000313" key="3">
    <source>
        <dbReference type="Proteomes" id="UP000823775"/>
    </source>
</evidence>
<evidence type="ECO:0000313" key="2">
    <source>
        <dbReference type="EMBL" id="MCD9642382.1"/>
    </source>
</evidence>
<protein>
    <submittedName>
        <fullName evidence="2">Uncharacterized protein</fullName>
    </submittedName>
</protein>
<reference evidence="2 3" key="1">
    <citation type="journal article" date="2021" name="BMC Genomics">
        <title>Datura genome reveals duplications of psychoactive alkaloid biosynthetic genes and high mutation rate following tissue culture.</title>
        <authorList>
            <person name="Rajewski A."/>
            <person name="Carter-House D."/>
            <person name="Stajich J."/>
            <person name="Litt A."/>
        </authorList>
    </citation>
    <scope>NUCLEOTIDE SEQUENCE [LARGE SCALE GENOMIC DNA]</scope>
    <source>
        <strain evidence="2">AR-01</strain>
    </source>
</reference>
<organism evidence="2 3">
    <name type="scientific">Datura stramonium</name>
    <name type="common">Jimsonweed</name>
    <name type="synonym">Common thornapple</name>
    <dbReference type="NCBI Taxonomy" id="4076"/>
    <lineage>
        <taxon>Eukaryota</taxon>
        <taxon>Viridiplantae</taxon>
        <taxon>Streptophyta</taxon>
        <taxon>Embryophyta</taxon>
        <taxon>Tracheophyta</taxon>
        <taxon>Spermatophyta</taxon>
        <taxon>Magnoliopsida</taxon>
        <taxon>eudicotyledons</taxon>
        <taxon>Gunneridae</taxon>
        <taxon>Pentapetalae</taxon>
        <taxon>asterids</taxon>
        <taxon>lamiids</taxon>
        <taxon>Solanales</taxon>
        <taxon>Solanaceae</taxon>
        <taxon>Solanoideae</taxon>
        <taxon>Datureae</taxon>
        <taxon>Datura</taxon>
    </lineage>
</organism>